<evidence type="ECO:0000313" key="1">
    <source>
        <dbReference type="EMBL" id="KAH1047439.1"/>
    </source>
</evidence>
<protein>
    <submittedName>
        <fullName evidence="1">Uncharacterized protein</fullName>
    </submittedName>
</protein>
<comment type="caution">
    <text evidence="1">The sequence shown here is derived from an EMBL/GenBank/DDBJ whole genome shotgun (WGS) entry which is preliminary data.</text>
</comment>
<organism evidence="1 2">
    <name type="scientific">Gossypium stocksii</name>
    <dbReference type="NCBI Taxonomy" id="47602"/>
    <lineage>
        <taxon>Eukaryota</taxon>
        <taxon>Viridiplantae</taxon>
        <taxon>Streptophyta</taxon>
        <taxon>Embryophyta</taxon>
        <taxon>Tracheophyta</taxon>
        <taxon>Spermatophyta</taxon>
        <taxon>Magnoliopsida</taxon>
        <taxon>eudicotyledons</taxon>
        <taxon>Gunneridae</taxon>
        <taxon>Pentapetalae</taxon>
        <taxon>rosids</taxon>
        <taxon>malvids</taxon>
        <taxon>Malvales</taxon>
        <taxon>Malvaceae</taxon>
        <taxon>Malvoideae</taxon>
        <taxon>Gossypium</taxon>
    </lineage>
</organism>
<name>A0A9D3UMA3_9ROSI</name>
<reference evidence="1 2" key="1">
    <citation type="journal article" date="2021" name="Plant Biotechnol. J.">
        <title>Multi-omics assisted identification of the key and species-specific regulatory components of drought-tolerant mechanisms in Gossypium stocksii.</title>
        <authorList>
            <person name="Yu D."/>
            <person name="Ke L."/>
            <person name="Zhang D."/>
            <person name="Wu Y."/>
            <person name="Sun Y."/>
            <person name="Mei J."/>
            <person name="Sun J."/>
            <person name="Sun Y."/>
        </authorList>
    </citation>
    <scope>NUCLEOTIDE SEQUENCE [LARGE SCALE GENOMIC DNA]</scope>
    <source>
        <strain evidence="2">cv. E1</strain>
        <tissue evidence="1">Leaf</tissue>
    </source>
</reference>
<dbReference type="AlphaFoldDB" id="A0A9D3UMA3"/>
<dbReference type="Proteomes" id="UP000828251">
    <property type="component" value="Unassembled WGS sequence"/>
</dbReference>
<evidence type="ECO:0000313" key="2">
    <source>
        <dbReference type="Proteomes" id="UP000828251"/>
    </source>
</evidence>
<accession>A0A9D3UMA3</accession>
<proteinExistence type="predicted"/>
<keyword evidence="2" id="KW-1185">Reference proteome</keyword>
<dbReference type="EMBL" id="JAIQCV010000011">
    <property type="protein sequence ID" value="KAH1047439.1"/>
    <property type="molecule type" value="Genomic_DNA"/>
</dbReference>
<gene>
    <name evidence="1" type="ORF">J1N35_038223</name>
</gene>
<sequence length="162" mass="18564">MAEAMAKQFGDFMGSLLNMIALFRNSTVSRWLRAADGFVYSNTDMERKNQHNNFSREKDTRRNLRGDLGIRSLIPKSITMEFGQKISFKEQDRWHNLSKEVSAENVGDIGPMDLMLNEENDLLFVLEGKKRQWVVEDSTFNFKNKTEGNSLVVTASCVEQSS</sequence>